<gene>
    <name evidence="1" type="ORF">SERLADRAFT_402302</name>
</gene>
<reference evidence="1" key="1">
    <citation type="submission" date="2011-04" db="EMBL/GenBank/DDBJ databases">
        <title>Evolution of plant cell wall degrading machinery underlies the functional diversity of forest fungi.</title>
        <authorList>
            <consortium name="US DOE Joint Genome Institute (JGI-PGF)"/>
            <person name="Eastwood D.C."/>
            <person name="Floudas D."/>
            <person name="Binder M."/>
            <person name="Majcherczyk A."/>
            <person name="Schneider P."/>
            <person name="Aerts A."/>
            <person name="Asiegbu F.O."/>
            <person name="Baker S.E."/>
            <person name="Barry K."/>
            <person name="Bendiksby M."/>
            <person name="Blumentritt M."/>
            <person name="Coutinho P.M."/>
            <person name="Cullen D."/>
            <person name="Cullen D."/>
            <person name="Gathman A."/>
            <person name="Goodell B."/>
            <person name="Henrissat B."/>
            <person name="Ihrmark K."/>
            <person name="Kauserud H."/>
            <person name="Kohler A."/>
            <person name="LaButti K."/>
            <person name="Lapidus A."/>
            <person name="Lavin J.L."/>
            <person name="Lee Y.-H."/>
            <person name="Lindquist E."/>
            <person name="Lilly W."/>
            <person name="Lucas S."/>
            <person name="Morin E."/>
            <person name="Murat C."/>
            <person name="Oguiza J.A."/>
            <person name="Park J."/>
            <person name="Pisabarro A.G."/>
            <person name="Riley R."/>
            <person name="Rosling A."/>
            <person name="Salamov A."/>
            <person name="Schmidt O."/>
            <person name="Schmutz J."/>
            <person name="Skrede I."/>
            <person name="Stenlid J."/>
            <person name="Wiebenga A."/>
            <person name="Xie X."/>
            <person name="Kues U."/>
            <person name="Hibbett D.S."/>
            <person name="Hoffmeister D."/>
            <person name="Hogberg N."/>
            <person name="Martin F."/>
            <person name="Grigoriev I.V."/>
            <person name="Watkinson S.C."/>
        </authorList>
    </citation>
    <scope>NUCLEOTIDE SEQUENCE</scope>
    <source>
        <strain evidence="1">S7.9</strain>
    </source>
</reference>
<feature type="non-terminal residue" evidence="1">
    <location>
        <position position="52"/>
    </location>
</feature>
<sequence length="52" mass="5595">MLSDEVYLMFSIPSAILASSTATGGASTSVCRRLDRVSCPIRRDDVEISGFL</sequence>
<name>F8PBN8_SERL9</name>
<dbReference type="Proteomes" id="UP000008064">
    <property type="component" value="Unassembled WGS sequence"/>
</dbReference>
<dbReference type="EMBL" id="GL945443">
    <property type="protein sequence ID" value="EGO19676.1"/>
    <property type="molecule type" value="Genomic_DNA"/>
</dbReference>
<dbReference type="RefSeq" id="XP_007323809.1">
    <property type="nucleotide sequence ID" value="XM_007323747.1"/>
</dbReference>
<dbReference type="KEGG" id="sla:SERLADRAFT_402302"/>
<evidence type="ECO:0000313" key="1">
    <source>
        <dbReference type="EMBL" id="EGO19676.1"/>
    </source>
</evidence>
<proteinExistence type="predicted"/>
<organism>
    <name type="scientific">Serpula lacrymans var. lacrymans (strain S7.9)</name>
    <name type="common">Dry rot fungus</name>
    <dbReference type="NCBI Taxonomy" id="578457"/>
    <lineage>
        <taxon>Eukaryota</taxon>
        <taxon>Fungi</taxon>
        <taxon>Dikarya</taxon>
        <taxon>Basidiomycota</taxon>
        <taxon>Agaricomycotina</taxon>
        <taxon>Agaricomycetes</taxon>
        <taxon>Agaricomycetidae</taxon>
        <taxon>Boletales</taxon>
        <taxon>Coniophorineae</taxon>
        <taxon>Serpulaceae</taxon>
        <taxon>Serpula</taxon>
    </lineage>
</organism>
<dbReference type="HOGENOM" id="CLU_3093213_0_0_1"/>
<protein>
    <submittedName>
        <fullName evidence="1">Uncharacterized protein</fullName>
    </submittedName>
</protein>
<accession>F8PBN8</accession>
<dbReference type="GeneID" id="18812155"/>
<dbReference type="AlphaFoldDB" id="F8PBN8"/>